<protein>
    <submittedName>
        <fullName evidence="2">Uncharacterized protein</fullName>
    </submittedName>
</protein>
<evidence type="ECO:0000256" key="1">
    <source>
        <dbReference type="SAM" id="MobiDB-lite"/>
    </source>
</evidence>
<feature type="compositionally biased region" description="Polar residues" evidence="1">
    <location>
        <begin position="30"/>
        <end position="40"/>
    </location>
</feature>
<accession>A0A5N6IN99</accession>
<evidence type="ECO:0000313" key="3">
    <source>
        <dbReference type="Proteomes" id="UP000326289"/>
    </source>
</evidence>
<dbReference type="AlphaFoldDB" id="A0A5N6IN99"/>
<evidence type="ECO:0000313" key="2">
    <source>
        <dbReference type="EMBL" id="KAB8267634.1"/>
    </source>
</evidence>
<organism evidence="2 3">
    <name type="scientific">Aspergillus minisclerotigenes</name>
    <dbReference type="NCBI Taxonomy" id="656917"/>
    <lineage>
        <taxon>Eukaryota</taxon>
        <taxon>Fungi</taxon>
        <taxon>Dikarya</taxon>
        <taxon>Ascomycota</taxon>
        <taxon>Pezizomycotina</taxon>
        <taxon>Eurotiomycetes</taxon>
        <taxon>Eurotiomycetidae</taxon>
        <taxon>Eurotiales</taxon>
        <taxon>Aspergillaceae</taxon>
        <taxon>Aspergillus</taxon>
        <taxon>Aspergillus subgen. Circumdati</taxon>
    </lineage>
</organism>
<dbReference type="Proteomes" id="UP000326289">
    <property type="component" value="Unassembled WGS sequence"/>
</dbReference>
<feature type="compositionally biased region" description="Pro residues" evidence="1">
    <location>
        <begin position="8"/>
        <end position="23"/>
    </location>
</feature>
<reference evidence="2 3" key="1">
    <citation type="submission" date="2019-04" db="EMBL/GenBank/DDBJ databases">
        <title>Fungal friends and foes A comparative genomics study of 23 Aspergillus species from section Flavi.</title>
        <authorList>
            <consortium name="DOE Joint Genome Institute"/>
            <person name="Kjaerbolling I."/>
            <person name="Vesth T.C."/>
            <person name="Frisvad J.C."/>
            <person name="Nybo J.L."/>
            <person name="Theobald S."/>
            <person name="Kildgaard S."/>
            <person name="Petersen T.I."/>
            <person name="Kuo A."/>
            <person name="Sato A."/>
            <person name="Lyhne E.K."/>
            <person name="Kogle M.E."/>
            <person name="Wiebenga A."/>
            <person name="Kun R.S."/>
            <person name="Lubbers R.J."/>
            <person name="Makela M.R."/>
            <person name="Barry K."/>
            <person name="Chovatia M."/>
            <person name="Clum A."/>
            <person name="Daum C."/>
            <person name="Haridas S."/>
            <person name="He G."/>
            <person name="LaButti K."/>
            <person name="Lipzen A."/>
            <person name="Mondo S."/>
            <person name="Pangilinan J."/>
            <person name="Riley R."/>
            <person name="Salamov A."/>
            <person name="Simmons B.A."/>
            <person name="Magnuson J.K."/>
            <person name="Henrissat B."/>
            <person name="Mortensen U.H."/>
            <person name="Larsen T.O."/>
            <person name="De vries R.P."/>
            <person name="Grigoriev I.V."/>
            <person name="Machida M."/>
            <person name="Baker S.E."/>
            <person name="Andersen M.R."/>
        </authorList>
    </citation>
    <scope>NUCLEOTIDE SEQUENCE [LARGE SCALE GENOMIC DNA]</scope>
    <source>
        <strain evidence="2 3">CBS 117635</strain>
    </source>
</reference>
<sequence length="295" mass="33090">MSPQSPCSFPPSNLPILPSPVSPSPRELRSNTPKTTSPPSAQTIFNAIVRRIPTITTFTELVFDEISPEEGDLITRSLAASALVERKNARVNFNSATGVLWVRIMPTEIHDVHQRWIGYSRSEWRFAGLLNQAEDKLLDVGVGTRFNGFTGAYTLSSKEPDLFIRPDTYVKPLIVIESGWSESWPRLHNDKDLWLSGTTEVNVVILLKWAKLKNNRVSATAEIWRRGGAVYNRAIFPAPIAPAPGTDIIELSRREIFGPLMMPGRIATDRFILELQDLRDYARERLTARMGLIPA</sequence>
<name>A0A5N6IN99_9EURO</name>
<gene>
    <name evidence="2" type="ORF">BDV30DRAFT_34363</name>
</gene>
<proteinExistence type="predicted"/>
<dbReference type="EMBL" id="ML732894">
    <property type="protein sequence ID" value="KAB8267634.1"/>
    <property type="molecule type" value="Genomic_DNA"/>
</dbReference>
<feature type="region of interest" description="Disordered" evidence="1">
    <location>
        <begin position="1"/>
        <end position="40"/>
    </location>
</feature>
<keyword evidence="3" id="KW-1185">Reference proteome</keyword>